<protein>
    <recommendedName>
        <fullName evidence="4">PiggyBac transposable element-derived protein 4 C-terminal zinc-ribbon domain-containing protein</fullName>
    </recommendedName>
</protein>
<evidence type="ECO:0000256" key="1">
    <source>
        <dbReference type="SAM" id="MobiDB-lite"/>
    </source>
</evidence>
<feature type="non-terminal residue" evidence="2">
    <location>
        <position position="1"/>
    </location>
</feature>
<dbReference type="EMBL" id="JAACNO010000844">
    <property type="protein sequence ID" value="KAF4144586.1"/>
    <property type="molecule type" value="Genomic_DNA"/>
</dbReference>
<dbReference type="AlphaFoldDB" id="A0A8S9UUA9"/>
<evidence type="ECO:0000313" key="3">
    <source>
        <dbReference type="Proteomes" id="UP000704712"/>
    </source>
</evidence>
<accession>A0A8S9UUA9</accession>
<reference evidence="2" key="1">
    <citation type="submission" date="2020-03" db="EMBL/GenBank/DDBJ databases">
        <title>Hybrid Assembly of Korean Phytophthora infestans isolates.</title>
        <authorList>
            <person name="Prokchorchik M."/>
            <person name="Lee Y."/>
            <person name="Seo J."/>
            <person name="Cho J.-H."/>
            <person name="Park Y.-E."/>
            <person name="Jang D.-C."/>
            <person name="Im J.-S."/>
            <person name="Choi J.-G."/>
            <person name="Park H.-J."/>
            <person name="Lee G.-B."/>
            <person name="Lee Y.-G."/>
            <person name="Hong S.-Y."/>
            <person name="Cho K."/>
            <person name="Sohn K.H."/>
        </authorList>
    </citation>
    <scope>NUCLEOTIDE SEQUENCE</scope>
    <source>
        <strain evidence="2">KR_2_A2</strain>
    </source>
</reference>
<organism evidence="2 3">
    <name type="scientific">Phytophthora infestans</name>
    <name type="common">Potato late blight agent</name>
    <name type="synonym">Botrytis infestans</name>
    <dbReference type="NCBI Taxonomy" id="4787"/>
    <lineage>
        <taxon>Eukaryota</taxon>
        <taxon>Sar</taxon>
        <taxon>Stramenopiles</taxon>
        <taxon>Oomycota</taxon>
        <taxon>Peronosporomycetes</taxon>
        <taxon>Peronosporales</taxon>
        <taxon>Peronosporaceae</taxon>
        <taxon>Phytophthora</taxon>
    </lineage>
</organism>
<feature type="compositionally biased region" description="Basic residues" evidence="1">
    <location>
        <begin position="128"/>
        <end position="138"/>
    </location>
</feature>
<name>A0A8S9UUA9_PHYIN</name>
<evidence type="ECO:0000313" key="2">
    <source>
        <dbReference type="EMBL" id="KAF4144586.1"/>
    </source>
</evidence>
<proteinExistence type="predicted"/>
<feature type="region of interest" description="Disordered" evidence="1">
    <location>
        <begin position="98"/>
        <end position="138"/>
    </location>
</feature>
<comment type="caution">
    <text evidence="2">The sequence shown here is derived from an EMBL/GenBank/DDBJ whole genome shotgun (WGS) entry which is preliminary data.</text>
</comment>
<evidence type="ECO:0008006" key="4">
    <source>
        <dbReference type="Google" id="ProtNLM"/>
    </source>
</evidence>
<gene>
    <name evidence="2" type="ORF">GN958_ATG06241</name>
</gene>
<dbReference type="Proteomes" id="UP000704712">
    <property type="component" value="Unassembled WGS sequence"/>
</dbReference>
<sequence length="138" mass="15915">MTPNGGSFESPVESFTTRKLTLTTVLQRLLLSGKQLRCVLCCERDHGEENTTRHRLGYKTRYECSLCKVALCQTSRWENDESCFDKFHSSAKLPDACQQAATKSRQTRAPPPLRKRSQASVEQFERRVTRHKSKPLRR</sequence>